<evidence type="ECO:0000259" key="3">
    <source>
        <dbReference type="Pfam" id="PF20434"/>
    </source>
</evidence>
<dbReference type="Pfam" id="PF20434">
    <property type="entry name" value="BD-FAE"/>
    <property type="match status" value="1"/>
</dbReference>
<dbReference type="RefSeq" id="WP_217791171.1">
    <property type="nucleotide sequence ID" value="NZ_JAHSPG010000006.1"/>
</dbReference>
<dbReference type="Proteomes" id="UP000812270">
    <property type="component" value="Unassembled WGS sequence"/>
</dbReference>
<comment type="caution">
    <text evidence="4">The sequence shown here is derived from an EMBL/GenBank/DDBJ whole genome shotgun (WGS) entry which is preliminary data.</text>
</comment>
<dbReference type="AlphaFoldDB" id="A0A9E2W844"/>
<name>A0A9E2W844_9BACT</name>
<dbReference type="InterPro" id="IPR050300">
    <property type="entry name" value="GDXG_lipolytic_enzyme"/>
</dbReference>
<keyword evidence="1 4" id="KW-0378">Hydrolase</keyword>
<feature type="signal peptide" evidence="2">
    <location>
        <begin position="1"/>
        <end position="24"/>
    </location>
</feature>
<dbReference type="PANTHER" id="PTHR48081">
    <property type="entry name" value="AB HYDROLASE SUPERFAMILY PROTEIN C4A8.06C"/>
    <property type="match status" value="1"/>
</dbReference>
<dbReference type="InterPro" id="IPR049492">
    <property type="entry name" value="BD-FAE-like_dom"/>
</dbReference>
<evidence type="ECO:0000313" key="4">
    <source>
        <dbReference type="EMBL" id="MBV4357527.1"/>
    </source>
</evidence>
<dbReference type="EMBL" id="JAHSPG010000006">
    <property type="protein sequence ID" value="MBV4357527.1"/>
    <property type="molecule type" value="Genomic_DNA"/>
</dbReference>
<evidence type="ECO:0000313" key="5">
    <source>
        <dbReference type="Proteomes" id="UP000812270"/>
    </source>
</evidence>
<organism evidence="4 5">
    <name type="scientific">Pinibacter aurantiacus</name>
    <dbReference type="NCBI Taxonomy" id="2851599"/>
    <lineage>
        <taxon>Bacteria</taxon>
        <taxon>Pseudomonadati</taxon>
        <taxon>Bacteroidota</taxon>
        <taxon>Chitinophagia</taxon>
        <taxon>Chitinophagales</taxon>
        <taxon>Chitinophagaceae</taxon>
        <taxon>Pinibacter</taxon>
    </lineage>
</organism>
<protein>
    <submittedName>
        <fullName evidence="4">Alpha/beta hydrolase</fullName>
    </submittedName>
</protein>
<evidence type="ECO:0000256" key="1">
    <source>
        <dbReference type="ARBA" id="ARBA00022801"/>
    </source>
</evidence>
<feature type="chain" id="PRO_5039548014" evidence="2">
    <location>
        <begin position="25"/>
        <end position="331"/>
    </location>
</feature>
<keyword evidence="2" id="KW-0732">Signal</keyword>
<dbReference type="GO" id="GO:0016787">
    <property type="term" value="F:hydrolase activity"/>
    <property type="evidence" value="ECO:0007669"/>
    <property type="project" value="UniProtKB-KW"/>
</dbReference>
<evidence type="ECO:0000256" key="2">
    <source>
        <dbReference type="SAM" id="SignalP"/>
    </source>
</evidence>
<dbReference type="PANTHER" id="PTHR48081:SF13">
    <property type="entry name" value="ALPHA_BETA HYDROLASE"/>
    <property type="match status" value="1"/>
</dbReference>
<sequence>MIKKLFKNTAATLLCISIVVVSSAQSLKGITGIRDTSYTNYSAYKHSLKGNPEISIVPEFTDKNIQTTKDIIYCTTGKRKLALDVFAPKDAKTNRIAFIMIHGGGWRSGNRTQHYPLAQALAAKGYVCFTPEYRLSTEALFPAAVYDLKAAIRWIKANAAKYNVDTSKIVIAGFSAGGELAAFLGVTGNMPLFEGAGCNDGINSNVNAIVDIDGTLSFTHPETGEGDDSKSTSAGTYWFGYSKKENTGLWNAASPLSYVGSKTPPTLFLNSSVDRMHAGRNDFIKVLNDYSIYSEVHTFENAPHSFPLFNPWFTPMVNYIDGFLQKVFTNK</sequence>
<keyword evidence="5" id="KW-1185">Reference proteome</keyword>
<feature type="domain" description="BD-FAE-like" evidence="3">
    <location>
        <begin position="83"/>
        <end position="275"/>
    </location>
</feature>
<accession>A0A9E2W844</accession>
<proteinExistence type="predicted"/>
<reference evidence="4" key="1">
    <citation type="submission" date="2021-06" db="EMBL/GenBank/DDBJ databases">
        <authorList>
            <person name="Huq M.A."/>
        </authorList>
    </citation>
    <scope>NUCLEOTIDE SEQUENCE</scope>
    <source>
        <strain evidence="4">MAH-26</strain>
    </source>
</reference>
<gene>
    <name evidence="4" type="ORF">KTO63_10240</name>
</gene>